<accession>A0A1G9QSJ3</accession>
<organism evidence="1 2">
    <name type="scientific">Sediminibacillus halophilus</name>
    <dbReference type="NCBI Taxonomy" id="482461"/>
    <lineage>
        <taxon>Bacteria</taxon>
        <taxon>Bacillati</taxon>
        <taxon>Bacillota</taxon>
        <taxon>Bacilli</taxon>
        <taxon>Bacillales</taxon>
        <taxon>Bacillaceae</taxon>
        <taxon>Sediminibacillus</taxon>
    </lineage>
</organism>
<dbReference type="STRING" id="482461.SAMN05216244_1644"/>
<dbReference type="EMBL" id="FNHF01000002">
    <property type="protein sequence ID" value="SDM13966.1"/>
    <property type="molecule type" value="Genomic_DNA"/>
</dbReference>
<proteinExistence type="predicted"/>
<dbReference type="RefSeq" id="WP_245693700.1">
    <property type="nucleotide sequence ID" value="NZ_FNHF01000002.1"/>
</dbReference>
<protein>
    <recommendedName>
        <fullName evidence="3">DUF3055 domain-containing protein</fullName>
    </recommendedName>
</protein>
<evidence type="ECO:0000313" key="2">
    <source>
        <dbReference type="Proteomes" id="UP000182347"/>
    </source>
</evidence>
<dbReference type="InterPro" id="IPR021415">
    <property type="entry name" value="SAV0927-like"/>
</dbReference>
<dbReference type="AlphaFoldDB" id="A0A1G9QSJ3"/>
<sequence length="90" mass="10651">MAEERMIIKDEIQEVKTRFISFKSNHQRFDLALVHSDQYQGKTMVIDLSGNRFTIMDKEDAANEGHLEHEFHLTEVRAEELRQFLTEVLD</sequence>
<evidence type="ECO:0000313" key="1">
    <source>
        <dbReference type="EMBL" id="SDM13966.1"/>
    </source>
</evidence>
<name>A0A1G9QSJ3_9BACI</name>
<keyword evidence="2" id="KW-1185">Reference proteome</keyword>
<dbReference type="Proteomes" id="UP000182347">
    <property type="component" value="Unassembled WGS sequence"/>
</dbReference>
<reference evidence="2" key="1">
    <citation type="submission" date="2016-10" db="EMBL/GenBank/DDBJ databases">
        <authorList>
            <person name="Varghese N."/>
            <person name="Submissions S."/>
        </authorList>
    </citation>
    <scope>NUCLEOTIDE SEQUENCE [LARGE SCALE GENOMIC DNA]</scope>
    <source>
        <strain evidence="2">CGMCC 1.6199</strain>
    </source>
</reference>
<dbReference type="Pfam" id="PF11256">
    <property type="entry name" value="SAV0927-like"/>
    <property type="match status" value="1"/>
</dbReference>
<evidence type="ECO:0008006" key="3">
    <source>
        <dbReference type="Google" id="ProtNLM"/>
    </source>
</evidence>
<gene>
    <name evidence="1" type="ORF">SAMN05216244_1644</name>
</gene>